<protein>
    <submittedName>
        <fullName evidence="5">Uncharacterized protein LOC117643937</fullName>
    </submittedName>
</protein>
<reference evidence="5" key="1">
    <citation type="submission" date="2025-08" db="UniProtKB">
        <authorList>
            <consortium name="RefSeq"/>
        </authorList>
    </citation>
    <scope>IDENTIFICATION</scope>
    <source>
        <tissue evidence="5">Total insect</tissue>
    </source>
</reference>
<name>A0A6P8YP54_THRPL</name>
<keyword evidence="2" id="KW-0732">Signal</keyword>
<feature type="compositionally biased region" description="Basic and acidic residues" evidence="1">
    <location>
        <begin position="160"/>
        <end position="174"/>
    </location>
</feature>
<feature type="signal peptide" evidence="2">
    <location>
        <begin position="1"/>
        <end position="18"/>
    </location>
</feature>
<feature type="region of interest" description="Disordered" evidence="1">
    <location>
        <begin position="415"/>
        <end position="477"/>
    </location>
</feature>
<evidence type="ECO:0000256" key="2">
    <source>
        <dbReference type="SAM" id="SignalP"/>
    </source>
</evidence>
<feature type="region of interest" description="Disordered" evidence="1">
    <location>
        <begin position="261"/>
        <end position="281"/>
    </location>
</feature>
<feature type="domain" description="DUF4774" evidence="3">
    <location>
        <begin position="1131"/>
        <end position="1186"/>
    </location>
</feature>
<feature type="region of interest" description="Disordered" evidence="1">
    <location>
        <begin position="965"/>
        <end position="1020"/>
    </location>
</feature>
<gene>
    <name evidence="5" type="primary">LOC117643937</name>
</gene>
<evidence type="ECO:0000259" key="3">
    <source>
        <dbReference type="Pfam" id="PF15999"/>
    </source>
</evidence>
<feature type="compositionally biased region" description="Low complexity" evidence="1">
    <location>
        <begin position="1324"/>
        <end position="1344"/>
    </location>
</feature>
<evidence type="ECO:0000313" key="4">
    <source>
        <dbReference type="Proteomes" id="UP000515158"/>
    </source>
</evidence>
<dbReference type="GeneID" id="117643937"/>
<proteinExistence type="predicted"/>
<feature type="region of interest" description="Disordered" evidence="1">
    <location>
        <begin position="1202"/>
        <end position="1356"/>
    </location>
</feature>
<dbReference type="Proteomes" id="UP000515158">
    <property type="component" value="Unplaced"/>
</dbReference>
<keyword evidence="4" id="KW-1185">Reference proteome</keyword>
<feature type="compositionally biased region" description="Basic and acidic residues" evidence="1">
    <location>
        <begin position="183"/>
        <end position="196"/>
    </location>
</feature>
<sequence length="1356" mass="141813">MQTWSWVLAVCLAAAVTARPEGRPPTVEAVRVVESSAPNAINLAVEHPKAEVPAFKPLPVDEVKEQAAKPLDEVKKDEAKDIVKEQPLKETQGEEDAMKLPVPIEPDFGSPDDPKVFPEGALRSPNAEPAVDASRVIGEKPALALIPVAVPEAAAPVQTEKQDKEDEKKTDRVARAYLPAEARGSDDSDGLERRPTPRQLTDIHHLFLSHPDHAARLSARLSVPKREMVGEGRSGVAARPGAARTARKARLGWATSGVDNNDLELEGDRDEPSVDFGDDSQPTRFSLMRDEDAVEADGLLRASDGYAAQPVRGAGPQVTVTTFIPTITAISTTSADVDARRPASSRITWPLASYFPVVIQDPLLGLYHSWASGGGLASIPGNIFEYGPAADVCSGSRAKRIRRDKDPNGEHAVVVEEEEQGHEDDLQGSGDGASSRVEPIVEEGSGEDAVTVENGDDSLPTEPYQEDDNDSDKSPQDVLEKKLRKNKNKVDKRVHKVVAQVNGLAKRVQARVADVLTTSGALGDSTDAGRDDAVPVLTRVVVRRGGVAVAGPGGIATAAFGGTAIVGPGGIAEASERGVAAYRPAWLGSIPDDGKLVAVGPIVYRNPPEEREGHLRPAHWVFGNTRSLTVPVSCIRTVFNQINSKISNQGSPCAVLRLASAPARTAWTPATDPESLGRVFAALAPRAPLRNEAYAGGLSSGLTSGVASRLRGGFAGGYTGGYSSGHSGGVSGGFSGLFGDQYHGGGSFAGAAAGSTAGGAWSWTRSPGANLGDDYQLFSERELPDEDGYYHPFAHLGRVELPAQRRTALLQQPQWHGQQSLQQPFWHHQQQQQPLWQPQQDAFWGGQAGQGQQLYLDGYGFDFPPRQTFNTFKSGAQNPTAGAYGLLDDYDESVPPYKSILATLEGDQFDAALSYGAVPDPQHEPRPYGFGGDLPSLPSVPLASYPAMPAADSFLSSPFGTFESPSVASVPAPAESSAPSASAAPSTTGGKTGAAEPTGEVRSEAVPASLPPSQPAEEDVAVVPTLPTDQLTSSLVISDSVVPSFEEIQGLASAEATDGGAEEKPLGEDPTEDHDVPDEENLSDSIPDIYVSEPSEDVLEDATETAVPQGEVTITPNSGAGEEEVVSDKATKLVIKPVAKTEAGEDGIAISMPVSKAVIRGDHPVIVDYDPEVSAVAGANGMAHALGELILTYVNVSNVPSTPLPQPTTTTTATSTTASPSTPPTVASRTSPAPSEPSTAESTASPTTTLTPTPTTTTTPTPTTTSSTTPTPTTTPSTEAPTTLPSEASSTPSTASPVVSTQAPLAKPTLKPTSRPSASRRRPASSATKTVTSAPAKKPVAAPASPSPKKEAPKKE</sequence>
<feature type="compositionally biased region" description="Low complexity" evidence="1">
    <location>
        <begin position="965"/>
        <end position="986"/>
    </location>
</feature>
<feature type="domain" description="DUF4774" evidence="3">
    <location>
        <begin position="538"/>
        <end position="575"/>
    </location>
</feature>
<dbReference type="InParanoid" id="A0A6P8YP54"/>
<feature type="region of interest" description="Disordered" evidence="1">
    <location>
        <begin position="154"/>
        <end position="196"/>
    </location>
</feature>
<organism evidence="5">
    <name type="scientific">Thrips palmi</name>
    <name type="common">Melon thrips</name>
    <dbReference type="NCBI Taxonomy" id="161013"/>
    <lineage>
        <taxon>Eukaryota</taxon>
        <taxon>Metazoa</taxon>
        <taxon>Ecdysozoa</taxon>
        <taxon>Arthropoda</taxon>
        <taxon>Hexapoda</taxon>
        <taxon>Insecta</taxon>
        <taxon>Pterygota</taxon>
        <taxon>Neoptera</taxon>
        <taxon>Paraneoptera</taxon>
        <taxon>Thysanoptera</taxon>
        <taxon>Terebrantia</taxon>
        <taxon>Thripoidea</taxon>
        <taxon>Thripidae</taxon>
        <taxon>Thrips</taxon>
    </lineage>
</organism>
<feature type="compositionally biased region" description="Acidic residues" evidence="1">
    <location>
        <begin position="1069"/>
        <end position="1082"/>
    </location>
</feature>
<evidence type="ECO:0000313" key="5">
    <source>
        <dbReference type="RefSeq" id="XP_034239015.1"/>
    </source>
</evidence>
<dbReference type="InterPro" id="IPR031942">
    <property type="entry name" value="DUF4774"/>
</dbReference>
<dbReference type="OrthoDB" id="8194084at2759"/>
<feature type="chain" id="PRO_5027804393" evidence="2">
    <location>
        <begin position="19"/>
        <end position="1356"/>
    </location>
</feature>
<feature type="region of interest" description="Disordered" evidence="1">
    <location>
        <begin position="1053"/>
        <end position="1086"/>
    </location>
</feature>
<dbReference type="KEGG" id="tpal:117643937"/>
<accession>A0A6P8YP54</accession>
<dbReference type="RefSeq" id="XP_034239015.1">
    <property type="nucleotide sequence ID" value="XM_034383124.1"/>
</dbReference>
<dbReference type="Pfam" id="PF15999">
    <property type="entry name" value="DUF4774"/>
    <property type="match status" value="2"/>
</dbReference>
<evidence type="ECO:0000256" key="1">
    <source>
        <dbReference type="SAM" id="MobiDB-lite"/>
    </source>
</evidence>
<feature type="compositionally biased region" description="Low complexity" evidence="1">
    <location>
        <begin position="1207"/>
        <end position="1301"/>
    </location>
</feature>